<dbReference type="AlphaFoldDB" id="A0A1I6SCV7"/>
<dbReference type="OrthoDB" id="1162179at2"/>
<dbReference type="SUPFAM" id="SSF109854">
    <property type="entry name" value="DinB/YfiT-like putative metalloenzymes"/>
    <property type="match status" value="1"/>
</dbReference>
<dbReference type="Gene3D" id="1.20.120.450">
    <property type="entry name" value="dinb family like domain"/>
    <property type="match status" value="1"/>
</dbReference>
<keyword evidence="2" id="KW-1185">Reference proteome</keyword>
<evidence type="ECO:0008006" key="3">
    <source>
        <dbReference type="Google" id="ProtNLM"/>
    </source>
</evidence>
<proteinExistence type="predicted"/>
<reference evidence="2" key="1">
    <citation type="submission" date="2016-10" db="EMBL/GenBank/DDBJ databases">
        <authorList>
            <person name="Varghese N."/>
            <person name="Submissions S."/>
        </authorList>
    </citation>
    <scope>NUCLEOTIDE SEQUENCE [LARGE SCALE GENOMIC DNA]</scope>
    <source>
        <strain evidence="2">DSM 24450</strain>
    </source>
</reference>
<accession>A0A1I6SCV7</accession>
<gene>
    <name evidence="1" type="ORF">SAMN04488006_2936</name>
</gene>
<dbReference type="Proteomes" id="UP000199312">
    <property type="component" value="Unassembled WGS sequence"/>
</dbReference>
<dbReference type="RefSeq" id="WP_090228978.1">
    <property type="nucleotide sequence ID" value="NZ_FOZP01000008.1"/>
</dbReference>
<evidence type="ECO:0000313" key="2">
    <source>
        <dbReference type="Proteomes" id="UP000199312"/>
    </source>
</evidence>
<dbReference type="InterPro" id="IPR034660">
    <property type="entry name" value="DinB/YfiT-like"/>
</dbReference>
<name>A0A1I6SCV7_9FLAO</name>
<dbReference type="EMBL" id="FOZP01000008">
    <property type="protein sequence ID" value="SFS74743.1"/>
    <property type="molecule type" value="Genomic_DNA"/>
</dbReference>
<sequence length="164" mass="18345">MIEAIEKNLLRGVKLLQCISDADYSNTSIAPYYSSIGGHMRHILDVFDCIFDGLESNSINLINRKRNELAENYTTHGIDYFNATIQKLKCLNPTDFNKTVRVTDDLGLGVVSANYTLIAILIQAHSHAIHHFASVGYVIFQLGIQLPDEDFGFNPTTPKLNKTN</sequence>
<protein>
    <recommendedName>
        <fullName evidence="3">DinB family protein</fullName>
    </recommendedName>
</protein>
<organism evidence="1 2">
    <name type="scientific">Lutibacter maritimus</name>
    <dbReference type="NCBI Taxonomy" id="593133"/>
    <lineage>
        <taxon>Bacteria</taxon>
        <taxon>Pseudomonadati</taxon>
        <taxon>Bacteroidota</taxon>
        <taxon>Flavobacteriia</taxon>
        <taxon>Flavobacteriales</taxon>
        <taxon>Flavobacteriaceae</taxon>
        <taxon>Lutibacter</taxon>
    </lineage>
</organism>
<evidence type="ECO:0000313" key="1">
    <source>
        <dbReference type="EMBL" id="SFS74743.1"/>
    </source>
</evidence>
<dbReference type="STRING" id="593133.SAMN04488006_2936"/>